<feature type="domain" description="GH18" evidence="6">
    <location>
        <begin position="69"/>
        <end position="258"/>
    </location>
</feature>
<evidence type="ECO:0000256" key="3">
    <source>
        <dbReference type="RuleBase" id="RU000489"/>
    </source>
</evidence>
<evidence type="ECO:0000256" key="4">
    <source>
        <dbReference type="RuleBase" id="RU004453"/>
    </source>
</evidence>
<dbReference type="InterPro" id="IPR001579">
    <property type="entry name" value="Glyco_hydro_18_chit_AS"/>
</dbReference>
<evidence type="ECO:0000313" key="8">
    <source>
        <dbReference type="Proteomes" id="UP000591131"/>
    </source>
</evidence>
<accession>A0A7J6L831</accession>
<gene>
    <name evidence="7" type="primary">CHI-1_2</name>
    <name evidence="7" type="ORF">FOL47_009480</name>
</gene>
<name>A0A7J6L831_PERCH</name>
<keyword evidence="8" id="KW-1185">Reference proteome</keyword>
<evidence type="ECO:0000313" key="7">
    <source>
        <dbReference type="EMBL" id="KAF4655342.1"/>
    </source>
</evidence>
<keyword evidence="2 3" id="KW-0326">Glycosidase</keyword>
<keyword evidence="5" id="KW-0812">Transmembrane</keyword>
<keyword evidence="5" id="KW-0472">Membrane</keyword>
<sequence length="283" mass="31721">MLYTQEVLRIPKAIAVLISFVGVFTSMRLPLIIILAFISISAAFEFFVYYTDPNEIKALDQAYFDNLYDCGVTELILGGFSVSSTGEVRNTFDDEDQLRMARKAADNHTARVSFMVTSVPFIDNIGAYATFMKSVNSVLEKYSLDGVNFDWEFPSSHAEWVKYRDLLSLTKSFVGRKGKSAYVTVAVGGAYSLYKDIDLCGPIDMCLWMGYDNHNDPKGQSNIPWVKRMVNQWVSRDLSPKAFGLGVPLYGENRNGTQMRYSQLVANGADPKVSRTVTLHASR</sequence>
<dbReference type="SUPFAM" id="SSF51445">
    <property type="entry name" value="(Trans)glycosidases"/>
    <property type="match status" value="1"/>
</dbReference>
<feature type="transmembrane region" description="Helical" evidence="5">
    <location>
        <begin position="7"/>
        <end position="25"/>
    </location>
</feature>
<evidence type="ECO:0000256" key="2">
    <source>
        <dbReference type="ARBA" id="ARBA00023295"/>
    </source>
</evidence>
<organism evidence="7 8">
    <name type="scientific">Perkinsus chesapeaki</name>
    <name type="common">Clam parasite</name>
    <name type="synonym">Perkinsus andrewsi</name>
    <dbReference type="NCBI Taxonomy" id="330153"/>
    <lineage>
        <taxon>Eukaryota</taxon>
        <taxon>Sar</taxon>
        <taxon>Alveolata</taxon>
        <taxon>Perkinsozoa</taxon>
        <taxon>Perkinsea</taxon>
        <taxon>Perkinsida</taxon>
        <taxon>Perkinsidae</taxon>
        <taxon>Perkinsus</taxon>
    </lineage>
</organism>
<reference evidence="7 8" key="1">
    <citation type="submission" date="2020-04" db="EMBL/GenBank/DDBJ databases">
        <title>Perkinsus chesapeaki whole genome sequence.</title>
        <authorList>
            <person name="Bogema D.R."/>
        </authorList>
    </citation>
    <scope>NUCLEOTIDE SEQUENCE [LARGE SCALE GENOMIC DNA]</scope>
    <source>
        <strain evidence="7">ATCC PRA-425</strain>
    </source>
</reference>
<dbReference type="Pfam" id="PF00704">
    <property type="entry name" value="Glyco_hydro_18"/>
    <property type="match status" value="1"/>
</dbReference>
<keyword evidence="5" id="KW-1133">Transmembrane helix</keyword>
<dbReference type="Proteomes" id="UP000591131">
    <property type="component" value="Unassembled WGS sequence"/>
</dbReference>
<dbReference type="EMBL" id="JAAPAO010000663">
    <property type="protein sequence ID" value="KAF4655342.1"/>
    <property type="molecule type" value="Genomic_DNA"/>
</dbReference>
<protein>
    <submittedName>
        <fullName evidence="7">Chitinase</fullName>
    </submittedName>
</protein>
<evidence type="ECO:0000256" key="1">
    <source>
        <dbReference type="ARBA" id="ARBA00022801"/>
    </source>
</evidence>
<comment type="caution">
    <text evidence="7">The sequence shown here is derived from an EMBL/GenBank/DDBJ whole genome shotgun (WGS) entry which is preliminary data.</text>
</comment>
<proteinExistence type="inferred from homology"/>
<dbReference type="OrthoDB" id="438616at2759"/>
<dbReference type="InterPro" id="IPR001223">
    <property type="entry name" value="Glyco_hydro18_cat"/>
</dbReference>
<keyword evidence="1 3" id="KW-0378">Hydrolase</keyword>
<dbReference type="InterPro" id="IPR017853">
    <property type="entry name" value="GH"/>
</dbReference>
<comment type="similarity">
    <text evidence="4">Belongs to the glycosyl hydrolase 18 family.</text>
</comment>
<dbReference type="GO" id="GO:0004553">
    <property type="term" value="F:hydrolase activity, hydrolyzing O-glycosyl compounds"/>
    <property type="evidence" value="ECO:0007669"/>
    <property type="project" value="InterPro"/>
</dbReference>
<dbReference type="Gene3D" id="3.20.20.80">
    <property type="entry name" value="Glycosidases"/>
    <property type="match status" value="1"/>
</dbReference>
<dbReference type="AlphaFoldDB" id="A0A7J6L831"/>
<evidence type="ECO:0000259" key="6">
    <source>
        <dbReference type="Pfam" id="PF00704"/>
    </source>
</evidence>
<dbReference type="PROSITE" id="PS01095">
    <property type="entry name" value="GH18_1"/>
    <property type="match status" value="1"/>
</dbReference>
<feature type="non-terminal residue" evidence="7">
    <location>
        <position position="283"/>
    </location>
</feature>
<dbReference type="GO" id="GO:0005975">
    <property type="term" value="P:carbohydrate metabolic process"/>
    <property type="evidence" value="ECO:0007669"/>
    <property type="project" value="InterPro"/>
</dbReference>
<evidence type="ECO:0000256" key="5">
    <source>
        <dbReference type="SAM" id="Phobius"/>
    </source>
</evidence>